<organism evidence="14 15">
    <name type="scientific">Panthera leo</name>
    <name type="common">Lion</name>
    <dbReference type="NCBI Taxonomy" id="9689"/>
    <lineage>
        <taxon>Eukaryota</taxon>
        <taxon>Metazoa</taxon>
        <taxon>Chordata</taxon>
        <taxon>Craniata</taxon>
        <taxon>Vertebrata</taxon>
        <taxon>Euteleostomi</taxon>
        <taxon>Mammalia</taxon>
        <taxon>Eutheria</taxon>
        <taxon>Laurasiatheria</taxon>
        <taxon>Carnivora</taxon>
        <taxon>Feliformia</taxon>
        <taxon>Felidae</taxon>
        <taxon>Pantherinae</taxon>
        <taxon>Panthera</taxon>
    </lineage>
</organism>
<dbReference type="InterPro" id="IPR012677">
    <property type="entry name" value="Nucleotide-bd_a/b_plait_sf"/>
</dbReference>
<evidence type="ECO:0000313" key="15">
    <source>
        <dbReference type="Proteomes" id="UP000694399"/>
    </source>
</evidence>
<dbReference type="GO" id="GO:0005846">
    <property type="term" value="C:nuclear cap binding complex"/>
    <property type="evidence" value="ECO:0007669"/>
    <property type="project" value="Ensembl"/>
</dbReference>
<sequence length="172" mass="19679">MSGGLLKALRSDSYVELSQYRDQHFRGDNEEQEKLLKKSCTLYVGNLSFYTTEEQIYELFSKSGDIKKIIMGLDKMKKTACGFCFVEYYSRADAENAMRYINGTRLDDRIIRTDWDAGFKEGRQYGRGRSGGQVCRKVLLAQGLPGISVLVTRFYQFVFALVENNFVPITLA</sequence>
<evidence type="ECO:0000256" key="3">
    <source>
        <dbReference type="ARBA" id="ARBA00019878"/>
    </source>
</evidence>
<dbReference type="PANTHER" id="PTHR18847:SF0">
    <property type="entry name" value="NUCLEAR CAP-BINDING PROTEIN SUBUNIT 2"/>
    <property type="match status" value="1"/>
</dbReference>
<comment type="similarity">
    <text evidence="2 12">Belongs to the RRM NCBP2 family.</text>
</comment>
<dbReference type="InterPro" id="IPR000504">
    <property type="entry name" value="RRM_dom"/>
</dbReference>
<dbReference type="Proteomes" id="UP000694399">
    <property type="component" value="Chromosome D1"/>
</dbReference>
<evidence type="ECO:0000256" key="10">
    <source>
        <dbReference type="ARBA" id="ARBA00023242"/>
    </source>
</evidence>
<dbReference type="SMART" id="SM00360">
    <property type="entry name" value="RRM"/>
    <property type="match status" value="1"/>
</dbReference>
<comment type="subcellular location">
    <subcellularLocation>
        <location evidence="1 12">Nucleus</location>
    </subcellularLocation>
</comment>
<keyword evidence="6 11" id="KW-0694">RNA-binding</keyword>
<dbReference type="PROSITE" id="PS50102">
    <property type="entry name" value="RRM"/>
    <property type="match status" value="1"/>
</dbReference>
<evidence type="ECO:0000259" key="13">
    <source>
        <dbReference type="PROSITE" id="PS50102"/>
    </source>
</evidence>
<dbReference type="GO" id="GO:0005654">
    <property type="term" value="C:nucleoplasm"/>
    <property type="evidence" value="ECO:0007669"/>
    <property type="project" value="Ensembl"/>
</dbReference>
<keyword evidence="4 12" id="KW-0507">mRNA processing</keyword>
<dbReference type="CDD" id="cd12240">
    <property type="entry name" value="RRM_NCBP2"/>
    <property type="match status" value="1"/>
</dbReference>
<proteinExistence type="inferred from homology"/>
<dbReference type="GO" id="GO:0045292">
    <property type="term" value="P:mRNA cis splicing, via spliceosome"/>
    <property type="evidence" value="ECO:0007669"/>
    <property type="project" value="Ensembl"/>
</dbReference>
<dbReference type="GO" id="GO:0006406">
    <property type="term" value="P:mRNA export from nucleus"/>
    <property type="evidence" value="ECO:0007669"/>
    <property type="project" value="Ensembl"/>
</dbReference>
<evidence type="ECO:0000256" key="8">
    <source>
        <dbReference type="ARBA" id="ARBA00023161"/>
    </source>
</evidence>
<evidence type="ECO:0000256" key="11">
    <source>
        <dbReference type="PROSITE-ProRule" id="PRU00176"/>
    </source>
</evidence>
<keyword evidence="5" id="KW-0813">Transport</keyword>
<dbReference type="GO" id="GO:0031442">
    <property type="term" value="P:positive regulation of mRNA 3'-end processing"/>
    <property type="evidence" value="ECO:0007669"/>
    <property type="project" value="Ensembl"/>
</dbReference>
<evidence type="ECO:0000256" key="12">
    <source>
        <dbReference type="RuleBase" id="RU364036"/>
    </source>
</evidence>
<dbReference type="GO" id="GO:0000340">
    <property type="term" value="F:RNA 7-methylguanosine cap binding"/>
    <property type="evidence" value="ECO:0007669"/>
    <property type="project" value="Ensembl"/>
</dbReference>
<evidence type="ECO:0000256" key="4">
    <source>
        <dbReference type="ARBA" id="ARBA00022664"/>
    </source>
</evidence>
<dbReference type="AlphaFoldDB" id="A0A8C8XXR4"/>
<dbReference type="PANTHER" id="PTHR18847">
    <property type="entry name" value="20 KD NUCLEAR CAP BINDING PROTEIN"/>
    <property type="match status" value="1"/>
</dbReference>
<dbReference type="SUPFAM" id="SSF54928">
    <property type="entry name" value="RNA-binding domain, RBD"/>
    <property type="match status" value="1"/>
</dbReference>
<reference evidence="14" key="3">
    <citation type="submission" date="2025-09" db="UniProtKB">
        <authorList>
            <consortium name="Ensembl"/>
        </authorList>
    </citation>
    <scope>IDENTIFICATION</scope>
</reference>
<dbReference type="GO" id="GO:0008334">
    <property type="term" value="P:histone mRNA metabolic process"/>
    <property type="evidence" value="ECO:0007669"/>
    <property type="project" value="Ensembl"/>
</dbReference>
<dbReference type="GO" id="GO:0006446">
    <property type="term" value="P:regulation of translational initiation"/>
    <property type="evidence" value="ECO:0007669"/>
    <property type="project" value="Ensembl"/>
</dbReference>
<dbReference type="GeneTree" id="ENSGT00390000003197"/>
<reference evidence="14" key="2">
    <citation type="submission" date="2025-08" db="UniProtKB">
        <authorList>
            <consortium name="Ensembl"/>
        </authorList>
    </citation>
    <scope>IDENTIFICATION</scope>
</reference>
<keyword evidence="7" id="KW-0943">RNA-mediated gene silencing</keyword>
<dbReference type="Pfam" id="PF00076">
    <property type="entry name" value="RRM_1"/>
    <property type="match status" value="1"/>
</dbReference>
<evidence type="ECO:0000256" key="6">
    <source>
        <dbReference type="ARBA" id="ARBA00022884"/>
    </source>
</evidence>
<comment type="function">
    <text evidence="12">Component of the cap-binding complex (CBC), which binds co-transcriptionally to the 5' cap of pre-mRNAs and is involved in various processes such as pre-mRNA splicing, translation regulation, nonsense-mediated mRNA decay, RNA-mediated gene silencing (RNAi) by microRNAs (miRNAs) and mRNA export. The CBC complex is involved in mRNA export from the nucleus, leading to the recruitment of the mRNA export machinery to the 5' end of mRNA and to mRNA export in a 5' to 3' direction through the nuclear pore. The CBC complex is also involved in mediating U snRNA and intronless mRNAs export from the nucleus. The CBC complex is essential for a pioneer round of mRNA translation, before steady state translation when the CBC complex is replaced by cytoplasmic cap-binding protein eIF4E. The pioneer round of mRNA translation mediated by the CBC complex plays a central role in nonsense-mediated mRNA decay (NMD), NMD only taking place in mRNAs bound to the CBC complex, but not on eIF4E-bound mRNAs. The CBC complex enhances NMD in mRNAs containing at least one exon-junction complex (EJC), promoting the interaction between upf1 and upf2. The CBC complex is also involved in 'failsafe' NMD, which is independent of the EJC complex, while it does not participate in Staufen-mediated mRNA decay (SMD). During cell proliferation, the CBC complex is also involved in microRNAs (miRNAs) biogenesis via its interaction with srrt/ars2, thereby being required for miRNA-mediated RNA interference. The CBC complex also acts as a negative regulator of parn, thereby acting as an inhibitor of mRNA deadenylation. In the CBC complex, ncbp2/cbp20 recognizes and binds capped RNAs (m7GpppG-capped RNA) but requires ncbp1/cbp80 to stabilize the movement of its N-terminal loop and lock the CBC into a high affinity cap-binding state with the cap structure. The conventional cap-binding complex with NCBP2 binds both small nuclear RNA (snRNA) and messenger (mRNA) and is involved in their export from the nucleus.</text>
</comment>
<keyword evidence="5" id="KW-0509">mRNA transport</keyword>
<protein>
    <recommendedName>
        <fullName evidence="3 12">Nuclear cap-binding protein subunit 2</fullName>
    </recommendedName>
    <alternativeName>
        <fullName evidence="12">20 kDa nuclear cap-binding protein</fullName>
    </alternativeName>
</protein>
<dbReference type="GO" id="GO:0042789">
    <property type="term" value="P:mRNA transcription by RNA polymerase II"/>
    <property type="evidence" value="ECO:0007669"/>
    <property type="project" value="Ensembl"/>
</dbReference>
<dbReference type="Ensembl" id="ENSPLOT00000026795.1">
    <property type="protein sequence ID" value="ENSPLOP00000024265.1"/>
    <property type="gene ID" value="ENSPLOG00000017796.1"/>
</dbReference>
<name>A0A8C8XXR4_PANLE</name>
<dbReference type="GO" id="GO:0017069">
    <property type="term" value="F:snRNA binding"/>
    <property type="evidence" value="ECO:0007669"/>
    <property type="project" value="Ensembl"/>
</dbReference>
<dbReference type="InterPro" id="IPR035979">
    <property type="entry name" value="RBD_domain_sf"/>
</dbReference>
<evidence type="ECO:0000256" key="9">
    <source>
        <dbReference type="ARBA" id="ARBA00023187"/>
    </source>
</evidence>
<reference evidence="14" key="1">
    <citation type="journal article" date="2019" name="bioRxiv">
        <title>Long live the king: chromosome-level assembly of the lion (Panthera leo) using linked-read, Hi-C, and long read data.</title>
        <authorList>
            <person name="Armstrong E.E."/>
            <person name="Taylor R.W."/>
            <person name="Miller D.E."/>
            <person name="Kaelin C."/>
            <person name="Barsh G."/>
            <person name="Hadly E.A."/>
            <person name="Petrov D."/>
        </authorList>
    </citation>
    <scope>NUCLEOTIDE SEQUENCE [LARGE SCALE GENOMIC DNA]</scope>
</reference>
<comment type="subunit">
    <text evidence="12">Component of the nuclear cap-binding complex (CBC), a heterodimer composed of ncbp1/cbp80 and ncbp2/cbp20 that interacts with m7GpppG-capped RNA.</text>
</comment>
<evidence type="ECO:0000256" key="5">
    <source>
        <dbReference type="ARBA" id="ARBA00022816"/>
    </source>
</evidence>
<evidence type="ECO:0000313" key="14">
    <source>
        <dbReference type="Ensembl" id="ENSPLOP00000024265.1"/>
    </source>
</evidence>
<dbReference type="InterPro" id="IPR034148">
    <property type="entry name" value="NCBP2_RRM"/>
</dbReference>
<accession>A0A8C8XXR4</accession>
<dbReference type="Gene3D" id="3.30.70.330">
    <property type="match status" value="1"/>
</dbReference>
<dbReference type="GO" id="GO:0031047">
    <property type="term" value="P:regulatory ncRNA-mediated gene silencing"/>
    <property type="evidence" value="ECO:0007669"/>
    <property type="project" value="UniProtKB-KW"/>
</dbReference>
<dbReference type="FunFam" id="3.30.70.330:FF:000128">
    <property type="entry name" value="Nuclear cap-binding protein subunit 2"/>
    <property type="match status" value="1"/>
</dbReference>
<keyword evidence="9 12" id="KW-0508">mRNA splicing</keyword>
<dbReference type="GO" id="GO:0005829">
    <property type="term" value="C:cytosol"/>
    <property type="evidence" value="ECO:0007669"/>
    <property type="project" value="Ensembl"/>
</dbReference>
<dbReference type="GO" id="GO:0003729">
    <property type="term" value="F:mRNA binding"/>
    <property type="evidence" value="ECO:0007669"/>
    <property type="project" value="Ensembl"/>
</dbReference>
<gene>
    <name evidence="14" type="primary">NCBP2</name>
</gene>
<dbReference type="GO" id="GO:0000184">
    <property type="term" value="P:nuclear-transcribed mRNA catabolic process, nonsense-mediated decay"/>
    <property type="evidence" value="ECO:0007669"/>
    <property type="project" value="UniProtKB-KW"/>
</dbReference>
<evidence type="ECO:0000256" key="7">
    <source>
        <dbReference type="ARBA" id="ARBA00023158"/>
    </source>
</evidence>
<dbReference type="InterPro" id="IPR027157">
    <property type="entry name" value="NCBP2"/>
</dbReference>
<keyword evidence="15" id="KW-1185">Reference proteome</keyword>
<evidence type="ECO:0000256" key="1">
    <source>
        <dbReference type="ARBA" id="ARBA00004123"/>
    </source>
</evidence>
<evidence type="ECO:0000256" key="2">
    <source>
        <dbReference type="ARBA" id="ARBA00010725"/>
    </source>
</evidence>
<dbReference type="GO" id="GO:0036064">
    <property type="term" value="C:ciliary basal body"/>
    <property type="evidence" value="ECO:0007669"/>
    <property type="project" value="Ensembl"/>
</dbReference>
<keyword evidence="8" id="KW-0866">Nonsense-mediated mRNA decay</keyword>
<keyword evidence="10 12" id="KW-0539">Nucleus</keyword>
<feature type="domain" description="RRM" evidence="13">
    <location>
        <begin position="40"/>
        <end position="118"/>
    </location>
</feature>